<dbReference type="SUPFAM" id="SSF63712">
    <property type="entry name" value="Nicotinic receptor ligand binding domain-like"/>
    <property type="match status" value="1"/>
</dbReference>
<dbReference type="InterPro" id="IPR006201">
    <property type="entry name" value="Neur_channel"/>
</dbReference>
<dbReference type="CDD" id="cd18997">
    <property type="entry name" value="LGIC_ECD_nAChR"/>
    <property type="match status" value="1"/>
</dbReference>
<organism evidence="8 9">
    <name type="scientific">Mizuhopecten yessoensis</name>
    <name type="common">Japanese scallop</name>
    <name type="synonym">Patinopecten yessoensis</name>
    <dbReference type="NCBI Taxonomy" id="6573"/>
    <lineage>
        <taxon>Eukaryota</taxon>
        <taxon>Metazoa</taxon>
        <taxon>Spiralia</taxon>
        <taxon>Lophotrochozoa</taxon>
        <taxon>Mollusca</taxon>
        <taxon>Bivalvia</taxon>
        <taxon>Autobranchia</taxon>
        <taxon>Pteriomorphia</taxon>
        <taxon>Pectinida</taxon>
        <taxon>Pectinoidea</taxon>
        <taxon>Pectinidae</taxon>
        <taxon>Mizuhopecten</taxon>
    </lineage>
</organism>
<dbReference type="Proteomes" id="UP000242188">
    <property type="component" value="Unassembled WGS sequence"/>
</dbReference>
<dbReference type="PROSITE" id="PS00236">
    <property type="entry name" value="NEUROTR_ION_CHANNEL"/>
    <property type="match status" value="1"/>
</dbReference>
<keyword evidence="4 5" id="KW-0472">Membrane</keyword>
<evidence type="ECO:0000256" key="3">
    <source>
        <dbReference type="ARBA" id="ARBA00022989"/>
    </source>
</evidence>
<dbReference type="STRING" id="6573.A0A210PY28"/>
<evidence type="ECO:0000256" key="1">
    <source>
        <dbReference type="ARBA" id="ARBA00004141"/>
    </source>
</evidence>
<dbReference type="AlphaFoldDB" id="A0A210PY28"/>
<evidence type="ECO:0000256" key="5">
    <source>
        <dbReference type="SAM" id="Phobius"/>
    </source>
</evidence>
<keyword evidence="8" id="KW-0675">Receptor</keyword>
<feature type="transmembrane region" description="Helical" evidence="5">
    <location>
        <begin position="309"/>
        <end position="329"/>
    </location>
</feature>
<proteinExistence type="predicted"/>
<name>A0A210PY28_MIZYE</name>
<evidence type="ECO:0000259" key="7">
    <source>
        <dbReference type="Pfam" id="PF02932"/>
    </source>
</evidence>
<feature type="domain" description="Neurotransmitter-gated ion-channel ligand-binding" evidence="6">
    <location>
        <begin position="1"/>
        <end position="124"/>
    </location>
</feature>
<dbReference type="PANTHER" id="PTHR18945">
    <property type="entry name" value="NEUROTRANSMITTER GATED ION CHANNEL"/>
    <property type="match status" value="1"/>
</dbReference>
<dbReference type="InterPro" id="IPR006029">
    <property type="entry name" value="Neurotrans-gated_channel_TM"/>
</dbReference>
<dbReference type="InterPro" id="IPR018000">
    <property type="entry name" value="Neurotransmitter_ion_chnl_CS"/>
</dbReference>
<dbReference type="Pfam" id="PF02931">
    <property type="entry name" value="Neur_chan_LBD"/>
    <property type="match status" value="1"/>
</dbReference>
<evidence type="ECO:0000259" key="6">
    <source>
        <dbReference type="Pfam" id="PF02931"/>
    </source>
</evidence>
<dbReference type="Gene3D" id="1.20.58.390">
    <property type="entry name" value="Neurotransmitter-gated ion-channel transmembrane domain"/>
    <property type="match status" value="1"/>
</dbReference>
<dbReference type="InterPro" id="IPR036734">
    <property type="entry name" value="Neur_chan_lig-bd_sf"/>
</dbReference>
<feature type="domain" description="Neurotransmitter-gated ion-channel transmembrane" evidence="7">
    <location>
        <begin position="131"/>
        <end position="285"/>
    </location>
</feature>
<dbReference type="CDD" id="cd19051">
    <property type="entry name" value="LGIC_TM_cation"/>
    <property type="match status" value="1"/>
</dbReference>
<dbReference type="InterPro" id="IPR038050">
    <property type="entry name" value="Neuro_actylchol_rec"/>
</dbReference>
<dbReference type="OrthoDB" id="6097775at2759"/>
<dbReference type="FunFam" id="2.70.170.10:FF:000060">
    <property type="entry name" value="Nicotinic acetylcholine receptor subunit alpha4"/>
    <property type="match status" value="1"/>
</dbReference>
<dbReference type="GO" id="GO:0016020">
    <property type="term" value="C:membrane"/>
    <property type="evidence" value="ECO:0007669"/>
    <property type="project" value="UniProtKB-SubCell"/>
</dbReference>
<dbReference type="InterPro" id="IPR006202">
    <property type="entry name" value="Neur_chan_lig-bd"/>
</dbReference>
<keyword evidence="2 5" id="KW-0812">Transmembrane</keyword>
<dbReference type="GO" id="GO:0005230">
    <property type="term" value="F:extracellular ligand-gated monoatomic ion channel activity"/>
    <property type="evidence" value="ECO:0007669"/>
    <property type="project" value="InterPro"/>
</dbReference>
<dbReference type="GO" id="GO:0004888">
    <property type="term" value="F:transmembrane signaling receptor activity"/>
    <property type="evidence" value="ECO:0007669"/>
    <property type="project" value="InterPro"/>
</dbReference>
<evidence type="ECO:0000256" key="4">
    <source>
        <dbReference type="ARBA" id="ARBA00023136"/>
    </source>
</evidence>
<dbReference type="Gene3D" id="2.70.170.10">
    <property type="entry name" value="Neurotransmitter-gated ion-channel ligand-binding domain"/>
    <property type="match status" value="1"/>
</dbReference>
<comment type="caution">
    <text evidence="8">The sequence shown here is derived from an EMBL/GenBank/DDBJ whole genome shotgun (WGS) entry which is preliminary data.</text>
</comment>
<feature type="transmembrane region" description="Helical" evidence="5">
    <location>
        <begin position="156"/>
        <end position="177"/>
    </location>
</feature>
<dbReference type="InterPro" id="IPR036719">
    <property type="entry name" value="Neuro-gated_channel_TM_sf"/>
</dbReference>
<sequence>MPDLTLYDSTADDFPGYDDYRVNIHSDGSVYYNFPTIIQSRCIVNVERFPYDTQTCSMLFGSWSYHGLEMDLVYKNPYGDLSSSVLNVEWNITKLTAERHVVYYGCCPEPYPDVTYYLTMERKPSFYVVNIIIPTFLITGMAILGFFLAVEAGEKVSLQITVMLALAVFQLLVADSLPPSSDATPLISIYFNFCLFLVGFACVMAVLVLSIYYQPAVVMHRWVVRIFLGTLAKATWVYVPELDDHVKESTRPEASSSEHVANEKTRRYQLGSETAKVGTEQDEPTPKVQSYINVTAEHWKSLSKVVDRITCILFIIMGLCGTGIVFSKFTEEE</sequence>
<dbReference type="Pfam" id="PF02932">
    <property type="entry name" value="Neur_chan_memb"/>
    <property type="match status" value="1"/>
</dbReference>
<feature type="transmembrane region" description="Helical" evidence="5">
    <location>
        <begin position="189"/>
        <end position="213"/>
    </location>
</feature>
<gene>
    <name evidence="8" type="ORF">KP79_PYT14729</name>
</gene>
<comment type="subcellular location">
    <subcellularLocation>
        <location evidence="1">Membrane</location>
        <topology evidence="1">Multi-pass membrane protein</topology>
    </subcellularLocation>
</comment>
<protein>
    <submittedName>
        <fullName evidence="8">Neuronal acetylcholine receptor subunit alpha-10</fullName>
    </submittedName>
</protein>
<keyword evidence="9" id="KW-1185">Reference proteome</keyword>
<accession>A0A210PY28</accession>
<evidence type="ECO:0000256" key="2">
    <source>
        <dbReference type="ARBA" id="ARBA00022692"/>
    </source>
</evidence>
<dbReference type="EMBL" id="NEDP02005404">
    <property type="protein sequence ID" value="OWF41385.1"/>
    <property type="molecule type" value="Genomic_DNA"/>
</dbReference>
<evidence type="ECO:0000313" key="9">
    <source>
        <dbReference type="Proteomes" id="UP000242188"/>
    </source>
</evidence>
<evidence type="ECO:0000313" key="8">
    <source>
        <dbReference type="EMBL" id="OWF41385.1"/>
    </source>
</evidence>
<keyword evidence="3 5" id="KW-1133">Transmembrane helix</keyword>
<feature type="transmembrane region" description="Helical" evidence="5">
    <location>
        <begin position="126"/>
        <end position="150"/>
    </location>
</feature>
<dbReference type="SUPFAM" id="SSF90112">
    <property type="entry name" value="Neurotransmitter-gated ion-channel transmembrane pore"/>
    <property type="match status" value="1"/>
</dbReference>
<reference evidence="8 9" key="1">
    <citation type="journal article" date="2017" name="Nat. Ecol. Evol.">
        <title>Scallop genome provides insights into evolution of bilaterian karyotype and development.</title>
        <authorList>
            <person name="Wang S."/>
            <person name="Zhang J."/>
            <person name="Jiao W."/>
            <person name="Li J."/>
            <person name="Xun X."/>
            <person name="Sun Y."/>
            <person name="Guo X."/>
            <person name="Huan P."/>
            <person name="Dong B."/>
            <person name="Zhang L."/>
            <person name="Hu X."/>
            <person name="Sun X."/>
            <person name="Wang J."/>
            <person name="Zhao C."/>
            <person name="Wang Y."/>
            <person name="Wang D."/>
            <person name="Huang X."/>
            <person name="Wang R."/>
            <person name="Lv J."/>
            <person name="Li Y."/>
            <person name="Zhang Z."/>
            <person name="Liu B."/>
            <person name="Lu W."/>
            <person name="Hui Y."/>
            <person name="Liang J."/>
            <person name="Zhou Z."/>
            <person name="Hou R."/>
            <person name="Li X."/>
            <person name="Liu Y."/>
            <person name="Li H."/>
            <person name="Ning X."/>
            <person name="Lin Y."/>
            <person name="Zhao L."/>
            <person name="Xing Q."/>
            <person name="Dou J."/>
            <person name="Li Y."/>
            <person name="Mao J."/>
            <person name="Guo H."/>
            <person name="Dou H."/>
            <person name="Li T."/>
            <person name="Mu C."/>
            <person name="Jiang W."/>
            <person name="Fu Q."/>
            <person name="Fu X."/>
            <person name="Miao Y."/>
            <person name="Liu J."/>
            <person name="Yu Q."/>
            <person name="Li R."/>
            <person name="Liao H."/>
            <person name="Li X."/>
            <person name="Kong Y."/>
            <person name="Jiang Z."/>
            <person name="Chourrout D."/>
            <person name="Li R."/>
            <person name="Bao Z."/>
        </authorList>
    </citation>
    <scope>NUCLEOTIDE SEQUENCE [LARGE SCALE GENOMIC DNA]</scope>
    <source>
        <strain evidence="8 9">PY_sf001</strain>
    </source>
</reference>